<keyword evidence="3" id="KW-0732">Signal</keyword>
<dbReference type="KEGG" id="cdu:CD36_84190"/>
<dbReference type="SMART" id="SM00321">
    <property type="entry name" value="WSC"/>
    <property type="match status" value="1"/>
</dbReference>
<dbReference type="InterPro" id="IPR002889">
    <property type="entry name" value="WSC_carb-bd"/>
</dbReference>
<dbReference type="OrthoDB" id="5985073at2759"/>
<protein>
    <submittedName>
        <fullName evidence="6">Cell wall integrity factor, putative</fullName>
    </submittedName>
</protein>
<feature type="region of interest" description="Disordered" evidence="1">
    <location>
        <begin position="121"/>
        <end position="171"/>
    </location>
</feature>
<feature type="signal peptide" evidence="3">
    <location>
        <begin position="1"/>
        <end position="23"/>
    </location>
</feature>
<dbReference type="PANTHER" id="PTHR16861:SF9">
    <property type="entry name" value="CELL WALL INTEGRITY AND STRESS RESPONSE COMPONENT 1"/>
    <property type="match status" value="1"/>
</dbReference>
<organism evidence="6 7">
    <name type="scientific">Candida dubliniensis (strain CD36 / ATCC MYA-646 / CBS 7987 / NCPF 3949 / NRRL Y-17841)</name>
    <name type="common">Yeast</name>
    <dbReference type="NCBI Taxonomy" id="573826"/>
    <lineage>
        <taxon>Eukaryota</taxon>
        <taxon>Fungi</taxon>
        <taxon>Dikarya</taxon>
        <taxon>Ascomycota</taxon>
        <taxon>Saccharomycotina</taxon>
        <taxon>Pichiomycetes</taxon>
        <taxon>Debaryomycetaceae</taxon>
        <taxon>Candida/Lodderomyces clade</taxon>
        <taxon>Candida</taxon>
    </lineage>
</organism>
<keyword evidence="7" id="KW-1185">Reference proteome</keyword>
<dbReference type="EMBL" id="FM992690">
    <property type="protein sequence ID" value="CAX42929.1"/>
    <property type="molecule type" value="Genomic_DNA"/>
</dbReference>
<reference evidence="6 7" key="1">
    <citation type="journal article" date="2009" name="Genome Res.">
        <title>Comparative genomics of the fungal pathogens Candida dubliniensis and Candida albicans.</title>
        <authorList>
            <person name="Jackson A.P."/>
            <person name="Gamble J.A."/>
            <person name="Yeomans T."/>
            <person name="Moran G.P."/>
            <person name="Saunders D."/>
            <person name="Harris D."/>
            <person name="Aslett M."/>
            <person name="Barrell J.F."/>
            <person name="Butler G."/>
            <person name="Citiulo F."/>
            <person name="Coleman D.C."/>
            <person name="de Groot P.W.J."/>
            <person name="Goodwin T.J."/>
            <person name="Quail M.A."/>
            <person name="McQuillan J."/>
            <person name="Munro C.A."/>
            <person name="Pain A."/>
            <person name="Poulter R.T."/>
            <person name="Rajandream M.A."/>
            <person name="Renauld H."/>
            <person name="Spiering M.J."/>
            <person name="Tivey A."/>
            <person name="Gow N.A.R."/>
            <person name="Barrell B."/>
            <person name="Sullivan D.J."/>
            <person name="Berriman M."/>
        </authorList>
    </citation>
    <scope>NUCLEOTIDE SEQUENCE [LARGE SCALE GENOMIC DNA]</scope>
    <source>
        <strain evidence="7">CD36 / ATCC MYA-646 / CBS 7987 / NCPF 3949 / NRRL Y-17841</strain>
    </source>
</reference>
<dbReference type="Pfam" id="PF01822">
    <property type="entry name" value="WSC"/>
    <property type="match status" value="1"/>
</dbReference>
<evidence type="ECO:0000313" key="7">
    <source>
        <dbReference type="Proteomes" id="UP000002605"/>
    </source>
</evidence>
<dbReference type="PROSITE" id="PS51212">
    <property type="entry name" value="WSC"/>
    <property type="match status" value="1"/>
</dbReference>
<gene>
    <name evidence="5" type="ordered locus">Cd36_84190</name>
    <name evidence="6" type="ORF">CD36_84190</name>
</gene>
<dbReference type="AlphaFoldDB" id="B9WE18"/>
<feature type="transmembrane region" description="Helical" evidence="2">
    <location>
        <begin position="241"/>
        <end position="265"/>
    </location>
</feature>
<evidence type="ECO:0000259" key="4">
    <source>
        <dbReference type="PROSITE" id="PS51212"/>
    </source>
</evidence>
<keyword evidence="2" id="KW-1133">Transmembrane helix</keyword>
<evidence type="ECO:0000313" key="5">
    <source>
        <dbReference type="CGD" id="CAL0000165829"/>
    </source>
</evidence>
<feature type="chain" id="PRO_5002894084" evidence="3">
    <location>
        <begin position="24"/>
        <end position="370"/>
    </location>
</feature>
<name>B9WE18_CANDC</name>
<dbReference type="HOGENOM" id="CLU_024893_0_1_1"/>
<evidence type="ECO:0000256" key="1">
    <source>
        <dbReference type="SAM" id="MobiDB-lite"/>
    </source>
</evidence>
<evidence type="ECO:0000256" key="3">
    <source>
        <dbReference type="SAM" id="SignalP"/>
    </source>
</evidence>
<feature type="domain" description="WSC" evidence="4">
    <location>
        <begin position="29"/>
        <end position="116"/>
    </location>
</feature>
<proteinExistence type="predicted"/>
<feature type="compositionally biased region" description="Basic and acidic residues" evidence="1">
    <location>
        <begin position="223"/>
        <end position="237"/>
    </location>
</feature>
<feature type="compositionally biased region" description="Low complexity" evidence="1">
    <location>
        <begin position="191"/>
        <end position="222"/>
    </location>
</feature>
<sequence>MVKLHFFTIAVSIFYANSLLVLAADFFAPASNIGCYSSISGGDSKGDYNFQSSGYCVTNECPNSPYVAVKGGECICLNSLPQSSSKVNSNQCNQPCPGYSSDKCGGSNVYNIYKGLASSSSSASSNSGSYASSTSSGSGSSSSGSPSSSESSSVTGSSNNSDDSDQSTATVVSTMSNSDGNVIYKTITQEASPTTSSGSSSHASTTSSSSPSSSSTSSSHPSDSTDGKNNGKSEKKSSSSVGAIVGGVVGGIGGLILLVAGGFFYMRYRNNNNDEDEEEEFYNDKPLKRSNGSKIGSRRSPNDLEMPMANPFQHPADDLVRNNSVQKNGFVDPRLNPIMMGRRRLSEGSLVDEADYSRKVLQVANPDDTK</sequence>
<feature type="region of interest" description="Disordered" evidence="1">
    <location>
        <begin position="190"/>
        <end position="240"/>
    </location>
</feature>
<accession>B9WE18</accession>
<dbReference type="GeneID" id="8047333"/>
<keyword evidence="2" id="KW-0812">Transmembrane</keyword>
<dbReference type="RefSeq" id="XP_002419335.1">
    <property type="nucleotide sequence ID" value="XM_002419290.1"/>
</dbReference>
<evidence type="ECO:0000256" key="2">
    <source>
        <dbReference type="SAM" id="Phobius"/>
    </source>
</evidence>
<dbReference type="eggNOG" id="ENOG502S7MH">
    <property type="taxonomic scope" value="Eukaryota"/>
</dbReference>
<dbReference type="CGD" id="CAL0000165829">
    <property type="gene designation" value="Cd36_84190"/>
</dbReference>
<dbReference type="Proteomes" id="UP000002605">
    <property type="component" value="Chromosome 3"/>
</dbReference>
<dbReference type="PANTHER" id="PTHR16861">
    <property type="entry name" value="GLYCOPROTEIN 38"/>
    <property type="match status" value="1"/>
</dbReference>
<dbReference type="VEuPathDB" id="FungiDB:CD36_84190"/>
<keyword evidence="2" id="KW-0472">Membrane</keyword>
<feature type="compositionally biased region" description="Low complexity" evidence="1">
    <location>
        <begin position="121"/>
        <end position="161"/>
    </location>
</feature>
<feature type="region of interest" description="Disordered" evidence="1">
    <location>
        <begin position="275"/>
        <end position="300"/>
    </location>
</feature>
<evidence type="ECO:0000313" key="6">
    <source>
        <dbReference type="EMBL" id="CAX42929.1"/>
    </source>
</evidence>